<dbReference type="SMART" id="SM00925">
    <property type="entry name" value="MltA"/>
    <property type="match status" value="1"/>
</dbReference>
<dbReference type="InterPro" id="IPR036908">
    <property type="entry name" value="RlpA-like_sf"/>
</dbReference>
<keyword evidence="3" id="KW-0456">Lyase</keyword>
<dbReference type="CDD" id="cd14485">
    <property type="entry name" value="mltA_like_LT_A"/>
    <property type="match status" value="1"/>
</dbReference>
<dbReference type="GO" id="GO:0004553">
    <property type="term" value="F:hydrolase activity, hydrolyzing O-glycosyl compounds"/>
    <property type="evidence" value="ECO:0007669"/>
    <property type="project" value="InterPro"/>
</dbReference>
<dbReference type="RefSeq" id="WP_034846130.1">
    <property type="nucleotide sequence ID" value="NZ_JANX01000545.1"/>
</dbReference>
<dbReference type="AlphaFoldDB" id="A0A0A0CZV9"/>
<dbReference type="SUPFAM" id="SSF50685">
    <property type="entry name" value="Barwin-like endoglucanases"/>
    <property type="match status" value="1"/>
</dbReference>
<dbReference type="Proteomes" id="UP000029995">
    <property type="component" value="Unassembled WGS sequence"/>
</dbReference>
<dbReference type="EMBL" id="JANX01000545">
    <property type="protein sequence ID" value="KGM31304.1"/>
    <property type="molecule type" value="Genomic_DNA"/>
</dbReference>
<dbReference type="GO" id="GO:0071555">
    <property type="term" value="P:cell wall organization"/>
    <property type="evidence" value="ECO:0007669"/>
    <property type="project" value="UniProtKB-KW"/>
</dbReference>
<evidence type="ECO:0000256" key="5">
    <source>
        <dbReference type="ARBA" id="ARBA00030918"/>
    </source>
</evidence>
<evidence type="ECO:0000256" key="1">
    <source>
        <dbReference type="ARBA" id="ARBA00001420"/>
    </source>
</evidence>
<name>A0A0A0CZV9_9PROT</name>
<dbReference type="PANTHER" id="PTHR30124:SF0">
    <property type="entry name" value="MEMBRANE-BOUND LYTIC MUREIN TRANSGLYCOSYLASE A"/>
    <property type="match status" value="1"/>
</dbReference>
<dbReference type="InterPro" id="IPR026044">
    <property type="entry name" value="MltA"/>
</dbReference>
<sequence length="374" mass="40324">MRFTIRAAALATLLGLVLAGCAGPARSPKGGGTGGVATDFQHLPGWQDDDVAAALPAVWNTCSVYAAKSPGTRLNYNGIDGPVSDWGPICDAAHRLTGRDEAQARQFFETWFTPVALTGFDGGGYGRFTGYFAPELNGSRVRRGAYQTPLYRTPDNARDRRRSRAEIARGALDGRGYEIAWVDDPIDAFFLEIQGSGKVRLDDGTVIGLKFDGQNGQRYKAVGRVLVDAGIATLDEMSMGYIRNWMIANPDRAQWLMNQNPSYVFFREKAAEDVIGAHDVPLTAGRSLAVDKDYISLGTPVWLDIEDDPTVPGRTLRRLVLAQDIGGAIRGPIRGDLYWGEGHEAGALASAMNAEGRAYMLVPRATLGLSTPGG</sequence>
<evidence type="ECO:0000256" key="4">
    <source>
        <dbReference type="ARBA" id="ARBA00023316"/>
    </source>
</evidence>
<dbReference type="InterPro" id="IPR010611">
    <property type="entry name" value="3D_dom"/>
</dbReference>
<protein>
    <recommendedName>
        <fullName evidence="2">peptidoglycan lytic exotransglycosylase</fullName>
        <ecNumber evidence="2">4.2.2.n1</ecNumber>
    </recommendedName>
    <alternativeName>
        <fullName evidence="5">Murein hydrolase A</fullName>
    </alternativeName>
</protein>
<feature type="chain" id="PRO_5001960670" description="peptidoglycan lytic exotransglycosylase" evidence="6">
    <location>
        <begin position="23"/>
        <end position="374"/>
    </location>
</feature>
<dbReference type="Pfam" id="PF06725">
    <property type="entry name" value="3D"/>
    <property type="match status" value="1"/>
</dbReference>
<comment type="catalytic activity">
    <reaction evidence="1">
        <text>Exolytic cleavage of the (1-&gt;4)-beta-glycosidic linkage between N-acetylmuramic acid (MurNAc) and N-acetylglucosamine (GlcNAc) residues in peptidoglycan, from either the reducing or the non-reducing ends of the peptidoglycan chains, with concomitant formation of a 1,6-anhydrobond in the MurNAc residue.</text>
        <dbReference type="EC" id="4.2.2.n1"/>
    </reaction>
</comment>
<dbReference type="InterPro" id="IPR005300">
    <property type="entry name" value="MltA_B"/>
</dbReference>
<dbReference type="GO" id="GO:0019867">
    <property type="term" value="C:outer membrane"/>
    <property type="evidence" value="ECO:0007669"/>
    <property type="project" value="InterPro"/>
</dbReference>
<gene>
    <name evidence="8" type="ORF">P409_27960</name>
</gene>
<organism evidence="8 9">
    <name type="scientific">Inquilinus limosus MP06</name>
    <dbReference type="NCBI Taxonomy" id="1398085"/>
    <lineage>
        <taxon>Bacteria</taxon>
        <taxon>Pseudomonadati</taxon>
        <taxon>Pseudomonadota</taxon>
        <taxon>Alphaproteobacteria</taxon>
        <taxon>Rhodospirillales</taxon>
        <taxon>Rhodospirillaceae</taxon>
        <taxon>Inquilinus</taxon>
    </lineage>
</organism>
<dbReference type="OrthoDB" id="9783686at2"/>
<evidence type="ECO:0000313" key="9">
    <source>
        <dbReference type="Proteomes" id="UP000029995"/>
    </source>
</evidence>
<comment type="caution">
    <text evidence="8">The sequence shown here is derived from an EMBL/GenBank/DDBJ whole genome shotgun (WGS) entry which is preliminary data.</text>
</comment>
<evidence type="ECO:0000256" key="3">
    <source>
        <dbReference type="ARBA" id="ARBA00023239"/>
    </source>
</evidence>
<keyword evidence="6" id="KW-0732">Signal</keyword>
<reference evidence="8 9" key="1">
    <citation type="submission" date="2014-01" db="EMBL/GenBank/DDBJ databases">
        <title>Genome sequence determination for a cystic fibrosis isolate, Inquilinus limosus.</title>
        <authorList>
            <person name="Pino M."/>
            <person name="Di Conza J."/>
            <person name="Gutkind G."/>
        </authorList>
    </citation>
    <scope>NUCLEOTIDE SEQUENCE [LARGE SCALE GENOMIC DNA]</scope>
    <source>
        <strain evidence="8 9">MP06</strain>
    </source>
</reference>
<proteinExistence type="predicted"/>
<dbReference type="GO" id="GO:0009253">
    <property type="term" value="P:peptidoglycan catabolic process"/>
    <property type="evidence" value="ECO:0007669"/>
    <property type="project" value="TreeGrafter"/>
</dbReference>
<feature type="domain" description="Lytic transglycosylase MltA" evidence="7">
    <location>
        <begin position="135"/>
        <end position="267"/>
    </location>
</feature>
<dbReference type="PANTHER" id="PTHR30124">
    <property type="entry name" value="MEMBRANE-BOUND LYTIC MUREIN TRANSGLYCOSYLASE A"/>
    <property type="match status" value="1"/>
</dbReference>
<keyword evidence="4" id="KW-0961">Cell wall biogenesis/degradation</keyword>
<dbReference type="PROSITE" id="PS51257">
    <property type="entry name" value="PROKAR_LIPOPROTEIN"/>
    <property type="match status" value="1"/>
</dbReference>
<dbReference type="GO" id="GO:0008933">
    <property type="term" value="F:peptidoglycan lytic transglycosylase activity"/>
    <property type="evidence" value="ECO:0007669"/>
    <property type="project" value="TreeGrafter"/>
</dbReference>
<dbReference type="CDD" id="cd14668">
    <property type="entry name" value="mlta_B"/>
    <property type="match status" value="1"/>
</dbReference>
<dbReference type="EC" id="4.2.2.n1" evidence="2"/>
<evidence type="ECO:0000259" key="7">
    <source>
        <dbReference type="SMART" id="SM00925"/>
    </source>
</evidence>
<feature type="signal peptide" evidence="6">
    <location>
        <begin position="1"/>
        <end position="22"/>
    </location>
</feature>
<evidence type="ECO:0000313" key="8">
    <source>
        <dbReference type="EMBL" id="KGM31304.1"/>
    </source>
</evidence>
<dbReference type="GO" id="GO:0009254">
    <property type="term" value="P:peptidoglycan turnover"/>
    <property type="evidence" value="ECO:0007669"/>
    <property type="project" value="InterPro"/>
</dbReference>
<evidence type="ECO:0000256" key="6">
    <source>
        <dbReference type="SAM" id="SignalP"/>
    </source>
</evidence>
<dbReference type="Gene3D" id="2.40.240.50">
    <property type="entry name" value="Barwin-like endoglucanases"/>
    <property type="match status" value="1"/>
</dbReference>
<dbReference type="Pfam" id="PF03562">
    <property type="entry name" value="MltA"/>
    <property type="match status" value="1"/>
</dbReference>
<evidence type="ECO:0000256" key="2">
    <source>
        <dbReference type="ARBA" id="ARBA00012587"/>
    </source>
</evidence>
<dbReference type="Gene3D" id="2.40.40.10">
    <property type="entry name" value="RlpA-like domain"/>
    <property type="match status" value="1"/>
</dbReference>
<dbReference type="PIRSF" id="PIRSF019422">
    <property type="entry name" value="MltA"/>
    <property type="match status" value="1"/>
</dbReference>
<accession>A0A0A0CZV9</accession>